<evidence type="ECO:0000256" key="3">
    <source>
        <dbReference type="ARBA" id="ARBA00023319"/>
    </source>
</evidence>
<feature type="domain" description="Ig-like" evidence="4">
    <location>
        <begin position="93"/>
        <end position="196"/>
    </location>
</feature>
<dbReference type="GO" id="GO:0009897">
    <property type="term" value="C:external side of plasma membrane"/>
    <property type="evidence" value="ECO:0007669"/>
    <property type="project" value="TreeGrafter"/>
</dbReference>
<comment type="caution">
    <text evidence="5">The sequence shown here is derived from an EMBL/GenBank/DDBJ whole genome shotgun (WGS) entry which is preliminary data.</text>
</comment>
<organism evidence="5 6">
    <name type="scientific">Sciurus carolinensis</name>
    <name type="common">Eastern gray squirrel</name>
    <dbReference type="NCBI Taxonomy" id="30640"/>
    <lineage>
        <taxon>Eukaryota</taxon>
        <taxon>Metazoa</taxon>
        <taxon>Chordata</taxon>
        <taxon>Craniata</taxon>
        <taxon>Vertebrata</taxon>
        <taxon>Euteleostomi</taxon>
        <taxon>Mammalia</taxon>
        <taxon>Eutheria</taxon>
        <taxon>Euarchontoglires</taxon>
        <taxon>Glires</taxon>
        <taxon>Rodentia</taxon>
        <taxon>Sciuromorpha</taxon>
        <taxon>Sciuridae</taxon>
        <taxon>Sciurinae</taxon>
        <taxon>Sciurini</taxon>
        <taxon>Sciurus</taxon>
    </lineage>
</organism>
<gene>
    <name evidence="5" type="ORF">SUZIE_201930</name>
</gene>
<accession>A0AA41NF75</accession>
<dbReference type="InterPro" id="IPR013106">
    <property type="entry name" value="Ig_V-set"/>
</dbReference>
<keyword evidence="6" id="KW-1185">Reference proteome</keyword>
<protein>
    <submittedName>
        <fullName evidence="5">Butyrophilin subfamily 3 member A2</fullName>
    </submittedName>
</protein>
<dbReference type="InterPro" id="IPR013320">
    <property type="entry name" value="ConA-like_dom_sf"/>
</dbReference>
<evidence type="ECO:0000313" key="6">
    <source>
        <dbReference type="Proteomes" id="UP001166674"/>
    </source>
</evidence>
<dbReference type="FunFam" id="2.60.40.10:FF:000208">
    <property type="entry name" value="Butyrophilin subfamily 1 member A1"/>
    <property type="match status" value="1"/>
</dbReference>
<dbReference type="AlphaFoldDB" id="A0AA41NF75"/>
<dbReference type="PANTHER" id="PTHR24100">
    <property type="entry name" value="BUTYROPHILIN"/>
    <property type="match status" value="1"/>
</dbReference>
<keyword evidence="2" id="KW-0472">Membrane</keyword>
<dbReference type="GO" id="GO:0001817">
    <property type="term" value="P:regulation of cytokine production"/>
    <property type="evidence" value="ECO:0007669"/>
    <property type="project" value="TreeGrafter"/>
</dbReference>
<evidence type="ECO:0000256" key="2">
    <source>
        <dbReference type="ARBA" id="ARBA00023136"/>
    </source>
</evidence>
<dbReference type="InterPro" id="IPR050504">
    <property type="entry name" value="IgSF_BTN/MOG"/>
</dbReference>
<dbReference type="EMBL" id="JAATJV010429799">
    <property type="protein sequence ID" value="MBZ3889204.1"/>
    <property type="molecule type" value="Genomic_DNA"/>
</dbReference>
<comment type="subcellular location">
    <subcellularLocation>
        <location evidence="1">Membrane</location>
    </subcellularLocation>
</comment>
<dbReference type="Gene3D" id="2.60.120.920">
    <property type="match status" value="1"/>
</dbReference>
<dbReference type="Proteomes" id="UP001166674">
    <property type="component" value="Unassembled WGS sequence"/>
</dbReference>
<dbReference type="GO" id="GO:0050852">
    <property type="term" value="P:T cell receptor signaling pathway"/>
    <property type="evidence" value="ECO:0007669"/>
    <property type="project" value="TreeGrafter"/>
</dbReference>
<dbReference type="InterPro" id="IPR036179">
    <property type="entry name" value="Ig-like_dom_sf"/>
</dbReference>
<evidence type="ECO:0000259" key="4">
    <source>
        <dbReference type="PROSITE" id="PS50835"/>
    </source>
</evidence>
<dbReference type="InterPro" id="IPR043136">
    <property type="entry name" value="B30.2/SPRY_sf"/>
</dbReference>
<dbReference type="Pfam" id="PF07686">
    <property type="entry name" value="V-set"/>
    <property type="match status" value="1"/>
</dbReference>
<keyword evidence="3" id="KW-0393">Immunoglobulin domain</keyword>
<dbReference type="Pfam" id="PF22705">
    <property type="entry name" value="C2-set_3"/>
    <property type="match status" value="1"/>
</dbReference>
<dbReference type="InterPro" id="IPR053896">
    <property type="entry name" value="BTN3A2-like_Ig-C"/>
</dbReference>
<dbReference type="SUPFAM" id="SSF49899">
    <property type="entry name" value="Concanavalin A-like lectins/glucanases"/>
    <property type="match status" value="1"/>
</dbReference>
<dbReference type="GO" id="GO:0005102">
    <property type="term" value="F:signaling receptor binding"/>
    <property type="evidence" value="ECO:0007669"/>
    <property type="project" value="TreeGrafter"/>
</dbReference>
<dbReference type="PANTHER" id="PTHR24100:SF64">
    <property type="entry name" value="BUTYROPHILIN, SUBFAMILY 3, MEMBER A3-RELATED"/>
    <property type="match status" value="1"/>
</dbReference>
<dbReference type="InterPro" id="IPR013783">
    <property type="entry name" value="Ig-like_fold"/>
</dbReference>
<reference evidence="5" key="1">
    <citation type="submission" date="2020-03" db="EMBL/GenBank/DDBJ databases">
        <title>Studies in the Genomics of Life Span.</title>
        <authorList>
            <person name="Glass D."/>
        </authorList>
    </citation>
    <scope>NUCLEOTIDE SEQUENCE</scope>
    <source>
        <strain evidence="5">SUZIE</strain>
        <tissue evidence="5">Muscle</tissue>
    </source>
</reference>
<proteinExistence type="predicted"/>
<sequence>MNAENVELRWFRTTFSQAAFIYWNQHEQSNKQMAEYTGRTSIVRDFLTQGQDAMYIRKVRVSDNGTYTCFFIKGGFYEEADLELKVAGMDSDPQVHTEGPEKDGVHVVCTASGWFPEPQVQWTDLSGKQGGVFLDYSEEVVSFYNMIDGSHIFSFPPASFSGTLFLYCMFMSGDVSMTICSMASGSEGLSVPPNISPPLEETLNTQGRSSAQAVVLMVLSQRLNLTSMILQDFVPIASLAVSDPSL</sequence>
<evidence type="ECO:0000256" key="1">
    <source>
        <dbReference type="ARBA" id="ARBA00004370"/>
    </source>
</evidence>
<evidence type="ECO:0000313" key="5">
    <source>
        <dbReference type="EMBL" id="MBZ3889204.1"/>
    </source>
</evidence>
<dbReference type="SUPFAM" id="SSF48726">
    <property type="entry name" value="Immunoglobulin"/>
    <property type="match status" value="2"/>
</dbReference>
<dbReference type="InterPro" id="IPR007110">
    <property type="entry name" value="Ig-like_dom"/>
</dbReference>
<dbReference type="PROSITE" id="PS50835">
    <property type="entry name" value="IG_LIKE"/>
    <property type="match status" value="2"/>
</dbReference>
<dbReference type="Gene3D" id="2.60.40.10">
    <property type="entry name" value="Immunoglobulins"/>
    <property type="match status" value="1"/>
</dbReference>
<name>A0AA41NF75_SCICA</name>
<feature type="domain" description="Ig-like" evidence="4">
    <location>
        <begin position="1"/>
        <end position="69"/>
    </location>
</feature>